<protein>
    <submittedName>
        <fullName evidence="2">Hypp2174 protein</fullName>
    </submittedName>
</protein>
<accession>A0A8J9ZP81</accession>
<evidence type="ECO:0000313" key="2">
    <source>
        <dbReference type="EMBL" id="CAH1259152.1"/>
    </source>
</evidence>
<reference evidence="2" key="1">
    <citation type="submission" date="2022-01" db="EMBL/GenBank/DDBJ databases">
        <authorList>
            <person name="Braso-Vives M."/>
        </authorList>
    </citation>
    <scope>NUCLEOTIDE SEQUENCE</scope>
</reference>
<feature type="region of interest" description="Disordered" evidence="1">
    <location>
        <begin position="73"/>
        <end position="106"/>
    </location>
</feature>
<dbReference type="AlphaFoldDB" id="A0A8J9ZP81"/>
<dbReference type="Proteomes" id="UP000838412">
    <property type="component" value="Chromosome 3"/>
</dbReference>
<feature type="region of interest" description="Disordered" evidence="1">
    <location>
        <begin position="237"/>
        <end position="269"/>
    </location>
</feature>
<gene>
    <name evidence="2" type="primary">Hypp2174</name>
    <name evidence="2" type="ORF">BLAG_LOCUS16529</name>
</gene>
<evidence type="ECO:0000313" key="3">
    <source>
        <dbReference type="Proteomes" id="UP000838412"/>
    </source>
</evidence>
<feature type="region of interest" description="Disordered" evidence="1">
    <location>
        <begin position="1"/>
        <end position="20"/>
    </location>
</feature>
<keyword evidence="3" id="KW-1185">Reference proteome</keyword>
<evidence type="ECO:0000256" key="1">
    <source>
        <dbReference type="SAM" id="MobiDB-lite"/>
    </source>
</evidence>
<dbReference type="EMBL" id="OV696688">
    <property type="protein sequence ID" value="CAH1259152.1"/>
    <property type="molecule type" value="Genomic_DNA"/>
</dbReference>
<organism evidence="2 3">
    <name type="scientific">Branchiostoma lanceolatum</name>
    <name type="common">Common lancelet</name>
    <name type="synonym">Amphioxus lanceolatum</name>
    <dbReference type="NCBI Taxonomy" id="7740"/>
    <lineage>
        <taxon>Eukaryota</taxon>
        <taxon>Metazoa</taxon>
        <taxon>Chordata</taxon>
        <taxon>Cephalochordata</taxon>
        <taxon>Leptocardii</taxon>
        <taxon>Amphioxiformes</taxon>
        <taxon>Branchiostomatidae</taxon>
        <taxon>Branchiostoma</taxon>
    </lineage>
</organism>
<feature type="region of interest" description="Disordered" evidence="1">
    <location>
        <begin position="146"/>
        <end position="165"/>
    </location>
</feature>
<name>A0A8J9ZP81_BRALA</name>
<dbReference type="OrthoDB" id="5866503at2759"/>
<sequence>MRRARPGKSPAPNPRSHGARELWRSGGALRPSTVAQVLLIEASPRAGVRPMAATAAFGLRLLGVGLFGNAAQSGRSARRIQAASVAPRRPSMDRKTDRPASRRADPLHFFRAERRDRFDGGHVPAEGARGPRVSGVIAAVRAAPAVGPRTGNRPPRLPIAPSRGGRGRAPVPFVRCFHRGGLFPVRRNGPRVAGDGCATQGARGLRRGPVAHPTRLETRTKESNACASHWVLYETQRRNEGEGPSVGPRWDPRRLRGAGAPPADLDRSVGEVALERARWDPKDGELCPSRAKPGETLVEVRSDSDVQIDRQTWV</sequence>
<feature type="compositionally biased region" description="Basic and acidic residues" evidence="1">
    <location>
        <begin position="90"/>
        <end position="106"/>
    </location>
</feature>
<proteinExistence type="predicted"/>